<feature type="domain" description="NodB homology" evidence="2">
    <location>
        <begin position="102"/>
        <end position="294"/>
    </location>
</feature>
<dbReference type="CDD" id="cd10944">
    <property type="entry name" value="CE4_SmPgdA_like"/>
    <property type="match status" value="1"/>
</dbReference>
<gene>
    <name evidence="3" type="ORF">H8S23_10680</name>
</gene>
<name>A0A923I802_9FIRM</name>
<dbReference type="PANTHER" id="PTHR10587:SF125">
    <property type="entry name" value="POLYSACCHARIDE DEACETYLASE YHEN-RELATED"/>
    <property type="match status" value="1"/>
</dbReference>
<dbReference type="InterPro" id="IPR011330">
    <property type="entry name" value="Glyco_hydro/deAcase_b/a-brl"/>
</dbReference>
<dbReference type="GO" id="GO:0005975">
    <property type="term" value="P:carbohydrate metabolic process"/>
    <property type="evidence" value="ECO:0007669"/>
    <property type="project" value="InterPro"/>
</dbReference>
<dbReference type="GO" id="GO:0016810">
    <property type="term" value="F:hydrolase activity, acting on carbon-nitrogen (but not peptide) bonds"/>
    <property type="evidence" value="ECO:0007669"/>
    <property type="project" value="InterPro"/>
</dbReference>
<dbReference type="Proteomes" id="UP000659630">
    <property type="component" value="Unassembled WGS sequence"/>
</dbReference>
<comment type="caution">
    <text evidence="3">The sequence shown here is derived from an EMBL/GenBank/DDBJ whole genome shotgun (WGS) entry which is preliminary data.</text>
</comment>
<dbReference type="SUPFAM" id="SSF88713">
    <property type="entry name" value="Glycoside hydrolase/deacetylase"/>
    <property type="match status" value="1"/>
</dbReference>
<keyword evidence="4" id="KW-1185">Reference proteome</keyword>
<dbReference type="PROSITE" id="PS51677">
    <property type="entry name" value="NODB"/>
    <property type="match status" value="1"/>
</dbReference>
<keyword evidence="1" id="KW-1133">Transmembrane helix</keyword>
<keyword evidence="1" id="KW-0472">Membrane</keyword>
<dbReference type="InterPro" id="IPR002509">
    <property type="entry name" value="NODB_dom"/>
</dbReference>
<organism evidence="3 4">
    <name type="scientific">Anaerofilum hominis</name>
    <dbReference type="NCBI Taxonomy" id="2763016"/>
    <lineage>
        <taxon>Bacteria</taxon>
        <taxon>Bacillati</taxon>
        <taxon>Bacillota</taxon>
        <taxon>Clostridia</taxon>
        <taxon>Eubacteriales</taxon>
        <taxon>Oscillospiraceae</taxon>
        <taxon>Anaerofilum</taxon>
    </lineage>
</organism>
<feature type="transmembrane region" description="Helical" evidence="1">
    <location>
        <begin position="12"/>
        <end position="33"/>
    </location>
</feature>
<sequence>MYWGSVRFFKHLILAGIALMIVIPAGLCVFWGLRAHQLDAVNRQLVLQLKTLQAPAAAAADPSQAEAGFPLQERVWTEELPYQKLYPDLYCTPPTEPVYLEKVIYLTFDDGPSDHTEEILDILAQNDVKATFFVVGRSHDTPAGREALQRIVREGHTLGIHSYSHDYLQIYTSVESFLDDFNEMFTYIQSVTGVTPTIFRFPGGSVNTYNSGVYREIISEMTRRGFTYFDWNLAAGDAATAAVPAAQISDNILSGALGVMRGIVLLHDSSGKQTTVEALPEVIAGLRDQGFTFAALNNEVRPIHFFYRE</sequence>
<dbReference type="Gene3D" id="3.20.20.370">
    <property type="entry name" value="Glycoside hydrolase/deacetylase"/>
    <property type="match status" value="1"/>
</dbReference>
<dbReference type="InterPro" id="IPR050248">
    <property type="entry name" value="Polysacc_deacetylase_ArnD"/>
</dbReference>
<accession>A0A923I802</accession>
<keyword evidence="1" id="KW-0812">Transmembrane</keyword>
<evidence type="ECO:0000259" key="2">
    <source>
        <dbReference type="PROSITE" id="PS51677"/>
    </source>
</evidence>
<dbReference type="RefSeq" id="WP_186888347.1">
    <property type="nucleotide sequence ID" value="NZ_JACONZ010000004.1"/>
</dbReference>
<reference evidence="3" key="1">
    <citation type="submission" date="2020-08" db="EMBL/GenBank/DDBJ databases">
        <title>Genome public.</title>
        <authorList>
            <person name="Liu C."/>
            <person name="Sun Q."/>
        </authorList>
    </citation>
    <scope>NUCLEOTIDE SEQUENCE</scope>
    <source>
        <strain evidence="3">BX8</strain>
    </source>
</reference>
<evidence type="ECO:0000256" key="1">
    <source>
        <dbReference type="SAM" id="Phobius"/>
    </source>
</evidence>
<evidence type="ECO:0000313" key="4">
    <source>
        <dbReference type="Proteomes" id="UP000659630"/>
    </source>
</evidence>
<protein>
    <submittedName>
        <fullName evidence="3">Polysaccharide deacetylase</fullName>
    </submittedName>
</protein>
<dbReference type="AlphaFoldDB" id="A0A923I802"/>
<dbReference type="PANTHER" id="PTHR10587">
    <property type="entry name" value="GLYCOSYL TRANSFERASE-RELATED"/>
    <property type="match status" value="1"/>
</dbReference>
<dbReference type="Pfam" id="PF01522">
    <property type="entry name" value="Polysacc_deac_1"/>
    <property type="match status" value="1"/>
</dbReference>
<dbReference type="EMBL" id="JACONZ010000004">
    <property type="protein sequence ID" value="MBC5581973.1"/>
    <property type="molecule type" value="Genomic_DNA"/>
</dbReference>
<proteinExistence type="predicted"/>
<evidence type="ECO:0000313" key="3">
    <source>
        <dbReference type="EMBL" id="MBC5581973.1"/>
    </source>
</evidence>